<feature type="region of interest" description="Disordered" evidence="1">
    <location>
        <begin position="99"/>
        <end position="195"/>
    </location>
</feature>
<feature type="compositionally biased region" description="Basic and acidic residues" evidence="1">
    <location>
        <begin position="99"/>
        <end position="183"/>
    </location>
</feature>
<organism evidence="3 4">
    <name type="scientific">Chitinophaga agri</name>
    <dbReference type="NCBI Taxonomy" id="2703787"/>
    <lineage>
        <taxon>Bacteria</taxon>
        <taxon>Pseudomonadati</taxon>
        <taxon>Bacteroidota</taxon>
        <taxon>Chitinophagia</taxon>
        <taxon>Chitinophagales</taxon>
        <taxon>Chitinophagaceae</taxon>
        <taxon>Chitinophaga</taxon>
    </lineage>
</organism>
<gene>
    <name evidence="3" type="ORF">GWR21_28575</name>
</gene>
<dbReference type="KEGG" id="chih:GWR21_28575"/>
<accession>A0A6B9ZLV1</accession>
<evidence type="ECO:0000313" key="3">
    <source>
        <dbReference type="EMBL" id="QHS63400.1"/>
    </source>
</evidence>
<dbReference type="AlphaFoldDB" id="A0A6B9ZLV1"/>
<name>A0A6B9ZLV1_9BACT</name>
<sequence>MKTIHTMRYTLIAALLVCTVSSYAQKTAPTVYGTHTNINTNTNEETIHTDKDGKTYEMTFADNKMTSLSIDGKSIPADKWGEYKTFINEILEQVKKDKIQAEKDRKQAAKDRERANLDRARAEKDREQAVRDRKQAELDRQQAEKDKIQGDQDRKQAKLDRAQATKDREQADRDRVQAEKDRQQAALDRVQAEKDRAAAEEDRKLIAKLLSDVVEDKLVPTKSEIHQLVINNEGMQLNGHKQSEDVHRKYLTKYQDYIKNGISYRAENGHVQIQRNWNGRN</sequence>
<reference evidence="3 4" key="1">
    <citation type="submission" date="2020-01" db="EMBL/GenBank/DDBJ databases">
        <title>Complete genome sequence of Chitinophaga sp. H33E-04 isolated from quinoa roots.</title>
        <authorList>
            <person name="Weon H.-Y."/>
            <person name="Lee S.A."/>
        </authorList>
    </citation>
    <scope>NUCLEOTIDE SEQUENCE [LARGE SCALE GENOMIC DNA]</scope>
    <source>
        <strain evidence="3 4">H33E-04</strain>
    </source>
</reference>
<proteinExistence type="predicted"/>
<dbReference type="RefSeq" id="WP_162335116.1">
    <property type="nucleotide sequence ID" value="NZ_CP048113.1"/>
</dbReference>
<keyword evidence="4" id="KW-1185">Reference proteome</keyword>
<feature type="signal peptide" evidence="2">
    <location>
        <begin position="1"/>
        <end position="24"/>
    </location>
</feature>
<feature type="chain" id="PRO_5025456391" evidence="2">
    <location>
        <begin position="25"/>
        <end position="281"/>
    </location>
</feature>
<evidence type="ECO:0000313" key="4">
    <source>
        <dbReference type="Proteomes" id="UP000476411"/>
    </source>
</evidence>
<evidence type="ECO:0000256" key="2">
    <source>
        <dbReference type="SAM" id="SignalP"/>
    </source>
</evidence>
<evidence type="ECO:0000256" key="1">
    <source>
        <dbReference type="SAM" id="MobiDB-lite"/>
    </source>
</evidence>
<keyword evidence="2" id="KW-0732">Signal</keyword>
<dbReference type="EMBL" id="CP048113">
    <property type="protein sequence ID" value="QHS63400.1"/>
    <property type="molecule type" value="Genomic_DNA"/>
</dbReference>
<protein>
    <submittedName>
        <fullName evidence="3">Uncharacterized protein</fullName>
    </submittedName>
</protein>
<dbReference type="Proteomes" id="UP000476411">
    <property type="component" value="Chromosome"/>
</dbReference>